<gene>
    <name evidence="1" type="ORF">CRENBAI_000840</name>
</gene>
<evidence type="ECO:0000313" key="2">
    <source>
        <dbReference type="Proteomes" id="UP001311232"/>
    </source>
</evidence>
<dbReference type="EMBL" id="JAHHUM010000674">
    <property type="protein sequence ID" value="KAK5617745.1"/>
    <property type="molecule type" value="Genomic_DNA"/>
</dbReference>
<dbReference type="AlphaFoldDB" id="A0AAV9S8X6"/>
<accession>A0AAV9S8X6</accession>
<evidence type="ECO:0000313" key="1">
    <source>
        <dbReference type="EMBL" id="KAK5617745.1"/>
    </source>
</evidence>
<keyword evidence="2" id="KW-1185">Reference proteome</keyword>
<organism evidence="1 2">
    <name type="scientific">Crenichthys baileyi</name>
    <name type="common">White River springfish</name>
    <dbReference type="NCBI Taxonomy" id="28760"/>
    <lineage>
        <taxon>Eukaryota</taxon>
        <taxon>Metazoa</taxon>
        <taxon>Chordata</taxon>
        <taxon>Craniata</taxon>
        <taxon>Vertebrata</taxon>
        <taxon>Euteleostomi</taxon>
        <taxon>Actinopterygii</taxon>
        <taxon>Neopterygii</taxon>
        <taxon>Teleostei</taxon>
        <taxon>Neoteleostei</taxon>
        <taxon>Acanthomorphata</taxon>
        <taxon>Ovalentaria</taxon>
        <taxon>Atherinomorphae</taxon>
        <taxon>Cyprinodontiformes</taxon>
        <taxon>Goodeidae</taxon>
        <taxon>Crenichthys</taxon>
    </lineage>
</organism>
<protein>
    <submittedName>
        <fullName evidence="1">Uncharacterized protein</fullName>
    </submittedName>
</protein>
<dbReference type="Proteomes" id="UP001311232">
    <property type="component" value="Unassembled WGS sequence"/>
</dbReference>
<sequence>MYTIPGFYHANLPALDVDIFMLQISSYLHFLPLKVHFRCLKWPTVTVQYGSRYLKSQQHCPFVQGLIISPTDLLVSRSVPFHLHRVIEATSKQVLSSSRLRHFVTRRQD</sequence>
<reference evidence="1 2" key="1">
    <citation type="submission" date="2021-06" db="EMBL/GenBank/DDBJ databases">
        <authorList>
            <person name="Palmer J.M."/>
        </authorList>
    </citation>
    <scope>NUCLEOTIDE SEQUENCE [LARGE SCALE GENOMIC DNA]</scope>
    <source>
        <strain evidence="1 2">MEX-2019</strain>
        <tissue evidence="1">Muscle</tissue>
    </source>
</reference>
<name>A0AAV9S8X6_9TELE</name>
<comment type="caution">
    <text evidence="1">The sequence shown here is derived from an EMBL/GenBank/DDBJ whole genome shotgun (WGS) entry which is preliminary data.</text>
</comment>
<proteinExistence type="predicted"/>